<dbReference type="GO" id="GO:0001965">
    <property type="term" value="F:G-protein alpha-subunit binding"/>
    <property type="evidence" value="ECO:0007669"/>
    <property type="project" value="TreeGrafter"/>
</dbReference>
<keyword evidence="3" id="KW-0677">Repeat</keyword>
<organism evidence="4 5">
    <name type="scientific">Botrimarina colliarenosi</name>
    <dbReference type="NCBI Taxonomy" id="2528001"/>
    <lineage>
        <taxon>Bacteria</taxon>
        <taxon>Pseudomonadati</taxon>
        <taxon>Planctomycetota</taxon>
        <taxon>Planctomycetia</taxon>
        <taxon>Pirellulales</taxon>
        <taxon>Lacipirellulaceae</taxon>
        <taxon>Botrimarina</taxon>
    </lineage>
</organism>
<evidence type="ECO:0000256" key="2">
    <source>
        <dbReference type="ARBA" id="ARBA00022490"/>
    </source>
</evidence>
<keyword evidence="5" id="KW-1185">Reference proteome</keyword>
<dbReference type="EMBL" id="SJPR01000004">
    <property type="protein sequence ID" value="TWT96203.1"/>
    <property type="molecule type" value="Genomic_DNA"/>
</dbReference>
<name>A0A5C6AD74_9BACT</name>
<dbReference type="RefSeq" id="WP_146445985.1">
    <property type="nucleotide sequence ID" value="NZ_SJPR01000004.1"/>
</dbReference>
<dbReference type="SUPFAM" id="SSF48452">
    <property type="entry name" value="TPR-like"/>
    <property type="match status" value="1"/>
</dbReference>
<dbReference type="GO" id="GO:0005938">
    <property type="term" value="C:cell cortex"/>
    <property type="evidence" value="ECO:0007669"/>
    <property type="project" value="TreeGrafter"/>
</dbReference>
<evidence type="ECO:0000256" key="3">
    <source>
        <dbReference type="ARBA" id="ARBA00022737"/>
    </source>
</evidence>
<sequence length="441" mass="47380">MAVPDPSHFRLRDSVAVEAGEPGRVILWAPGDADGERVRLASVAGAVVESAHGVQSLLVDATPMRLTPPGWLKALRTRLGFDDGAEWRAPTGEAATVAGEKRKGLRFAWSDDADQPLTEGQAVEAWPAARIDRRLGENLFVVSGADTPSSADPDDDTSDPLKQAVATLQNARRQDDAGAELQSLIDHGAALTRSGNAAAGVPQLEKAVTLAAARQDRLRLRDARTNLGAAYLDLRRGDQAVAEFQAVLDDAREAGDRYSEKMMLSQLGTAWSLAMDPAAALRYFEAALRIAESLDDPADQADLWWRAAVCHDELGDRPSATEAGERSIALLRRLGSPVAEVYAQRLPTLTDDAAPVARGPSVLRMAMSAATALTRFAGSGFRRVDAETRAARLALCGACEQHTGVRCRACGCFTAQKTWLPHERCPLGKWPAEKRPAAERR</sequence>
<evidence type="ECO:0000256" key="1">
    <source>
        <dbReference type="ARBA" id="ARBA00004496"/>
    </source>
</evidence>
<dbReference type="InterPro" id="IPR052386">
    <property type="entry name" value="GPSM"/>
</dbReference>
<dbReference type="Proteomes" id="UP000317421">
    <property type="component" value="Unassembled WGS sequence"/>
</dbReference>
<dbReference type="Gene3D" id="1.25.40.10">
    <property type="entry name" value="Tetratricopeptide repeat domain"/>
    <property type="match status" value="1"/>
</dbReference>
<dbReference type="AlphaFoldDB" id="A0A5C6AD74"/>
<dbReference type="PANTHER" id="PTHR45954:SF1">
    <property type="entry name" value="LD33695P"/>
    <property type="match status" value="1"/>
</dbReference>
<accession>A0A5C6AD74</accession>
<dbReference type="InterPro" id="IPR011990">
    <property type="entry name" value="TPR-like_helical_dom_sf"/>
</dbReference>
<dbReference type="OrthoDB" id="268397at2"/>
<protein>
    <recommendedName>
        <fullName evidence="6">Tetratricopeptide repeat protein</fullName>
    </recommendedName>
</protein>
<evidence type="ECO:0000313" key="5">
    <source>
        <dbReference type="Proteomes" id="UP000317421"/>
    </source>
</evidence>
<evidence type="ECO:0000313" key="4">
    <source>
        <dbReference type="EMBL" id="TWT96203.1"/>
    </source>
</evidence>
<proteinExistence type="predicted"/>
<comment type="caution">
    <text evidence="4">The sequence shown here is derived from an EMBL/GenBank/DDBJ whole genome shotgun (WGS) entry which is preliminary data.</text>
</comment>
<dbReference type="GO" id="GO:0005092">
    <property type="term" value="F:GDP-dissociation inhibitor activity"/>
    <property type="evidence" value="ECO:0007669"/>
    <property type="project" value="TreeGrafter"/>
</dbReference>
<evidence type="ECO:0008006" key="6">
    <source>
        <dbReference type="Google" id="ProtNLM"/>
    </source>
</evidence>
<reference evidence="4 5" key="1">
    <citation type="submission" date="2019-02" db="EMBL/GenBank/DDBJ databases">
        <title>Deep-cultivation of Planctomycetes and their phenomic and genomic characterization uncovers novel biology.</title>
        <authorList>
            <person name="Wiegand S."/>
            <person name="Jogler M."/>
            <person name="Boedeker C."/>
            <person name="Pinto D."/>
            <person name="Vollmers J."/>
            <person name="Rivas-Marin E."/>
            <person name="Kohn T."/>
            <person name="Peeters S.H."/>
            <person name="Heuer A."/>
            <person name="Rast P."/>
            <person name="Oberbeckmann S."/>
            <person name="Bunk B."/>
            <person name="Jeske O."/>
            <person name="Meyerdierks A."/>
            <person name="Storesund J.E."/>
            <person name="Kallscheuer N."/>
            <person name="Luecker S."/>
            <person name="Lage O.M."/>
            <person name="Pohl T."/>
            <person name="Merkel B.J."/>
            <person name="Hornburger P."/>
            <person name="Mueller R.-W."/>
            <person name="Bruemmer F."/>
            <person name="Labrenz M."/>
            <person name="Spormann A.M."/>
            <person name="Op Den Camp H."/>
            <person name="Overmann J."/>
            <person name="Amann R."/>
            <person name="Jetten M.S.M."/>
            <person name="Mascher T."/>
            <person name="Medema M.H."/>
            <person name="Devos D.P."/>
            <person name="Kaster A.-K."/>
            <person name="Ovreas L."/>
            <person name="Rohde M."/>
            <person name="Galperin M.Y."/>
            <person name="Jogler C."/>
        </authorList>
    </citation>
    <scope>NUCLEOTIDE SEQUENCE [LARGE SCALE GENOMIC DNA]</scope>
    <source>
        <strain evidence="4 5">Pla108</strain>
    </source>
</reference>
<keyword evidence="2" id="KW-0963">Cytoplasm</keyword>
<comment type="subcellular location">
    <subcellularLocation>
        <location evidence="1">Cytoplasm</location>
    </subcellularLocation>
</comment>
<dbReference type="PANTHER" id="PTHR45954">
    <property type="entry name" value="LD33695P"/>
    <property type="match status" value="1"/>
</dbReference>
<gene>
    <name evidence="4" type="ORF">Pla108_32920</name>
</gene>